<evidence type="ECO:0000313" key="1">
    <source>
        <dbReference type="EMBL" id="TDZ28893.1"/>
    </source>
</evidence>
<dbReference type="AlphaFoldDB" id="A0A4R8Q592"/>
<proteinExistence type="predicted"/>
<protein>
    <submittedName>
        <fullName evidence="1">Uncharacterized protein</fullName>
    </submittedName>
</protein>
<name>A0A4R8Q592_9PEZI</name>
<dbReference type="Proteomes" id="UP000295083">
    <property type="component" value="Unassembled WGS sequence"/>
</dbReference>
<evidence type="ECO:0000313" key="2">
    <source>
        <dbReference type="Proteomes" id="UP000295083"/>
    </source>
</evidence>
<accession>A0A4R8Q592</accession>
<keyword evidence="2" id="KW-1185">Reference proteome</keyword>
<comment type="caution">
    <text evidence="1">The sequence shown here is derived from an EMBL/GenBank/DDBJ whole genome shotgun (WGS) entry which is preliminary data.</text>
</comment>
<reference evidence="1 2" key="1">
    <citation type="submission" date="2018-11" db="EMBL/GenBank/DDBJ databases">
        <title>Genome sequence and assembly of Colletotrichum spinosum.</title>
        <authorList>
            <person name="Gan P."/>
            <person name="Shirasu K."/>
        </authorList>
    </citation>
    <scope>NUCLEOTIDE SEQUENCE [LARGE SCALE GENOMIC DNA]</scope>
    <source>
        <strain evidence="1 2">CBS 515.97</strain>
    </source>
</reference>
<dbReference type="EMBL" id="QAPG01000385">
    <property type="protein sequence ID" value="TDZ28893.1"/>
    <property type="molecule type" value="Genomic_DNA"/>
</dbReference>
<organism evidence="1 2">
    <name type="scientific">Colletotrichum spinosum</name>
    <dbReference type="NCBI Taxonomy" id="1347390"/>
    <lineage>
        <taxon>Eukaryota</taxon>
        <taxon>Fungi</taxon>
        <taxon>Dikarya</taxon>
        <taxon>Ascomycota</taxon>
        <taxon>Pezizomycotina</taxon>
        <taxon>Sordariomycetes</taxon>
        <taxon>Hypocreomycetidae</taxon>
        <taxon>Glomerellales</taxon>
        <taxon>Glomerellaceae</taxon>
        <taxon>Colletotrichum</taxon>
        <taxon>Colletotrichum orbiculare species complex</taxon>
    </lineage>
</organism>
<gene>
    <name evidence="1" type="ORF">C8035_v003962</name>
</gene>
<sequence>MASFVRYMDESILPKRLWLIRQTRDTFLGNAALSSDPKSCKQMKSAACWSMLLAMDQNLLVGASQELGQRKRGDETAGAQYAWAVSGRPAPDICHILPVGALGQRAGARLIVSMKCLVGGMGFYNALRALSRLGTAGDDASNMLCLSPQLRKYWQLGDLAFQALRRVPKKTLAAALAGRAGGVESGVGMQIRRRRAMWLASLDD</sequence>